<dbReference type="eggNOG" id="arCOG02911">
    <property type="taxonomic scope" value="Archaea"/>
</dbReference>
<feature type="compositionally biased region" description="Low complexity" evidence="1">
    <location>
        <begin position="1203"/>
        <end position="1215"/>
    </location>
</feature>
<accession>L9X760</accession>
<keyword evidence="2" id="KW-0966">Cell projection</keyword>
<evidence type="ECO:0000256" key="1">
    <source>
        <dbReference type="SAM" id="MobiDB-lite"/>
    </source>
</evidence>
<sequence length="1259" mass="133881">MDQIDHAFSTATLSDGPQSLGVSSSDDVSIVDDGSIEVEWYDADEGDPFDDVGDSTCQAAGKLRALEIDQGDRTIVHQGGGIWERDGDQTSVVSEPRIGYDDDSLQLHIMQLDEGEISGSELAAESDHTKSTELTDDIRAAADECSDNESDIAFRIESSYHDAWYTYLEDALEADENPEVAVQHLKADDTVEVTIEEVRDVTESPTFVIEEDLGLMETNGKPIEPAVLSESPSQRSAFLIDGTIRNTGGEDGDSSANVTVSIWDGDPDEVIASQTVELSIDSGESRSISDSGSGVRFSAGVGNEQLYDDLTPGEMYYYTISVDDEDETDEPGSFYYGKDGIEFESTGPQNGLVEPTVDEGTATIGLDVRNIGIEGGERDVTLTFDEYPDITDTRSPHLEYGEEGTVEWSINTSALPAGENAFTLEIDGEEVASGTVEGEASSDDGAFVVVEDEGVDDSTVEREQVVRNDSDTFTVRAGVTSTYPSTENGDVTLRIPDAGIEINESITLGSAENGTVTFDVALENGDFEPGTVYEYDVVADGGGLTETGTFYVGAEGTQFDADVAQNETEDGTVTISADATNIGLEDVDDATATLTLDDLTDADGNAFSTSVEGIGVDIGGNSSLEWTLNRTALPPVGNAVTIEIDDETVWEGTIVGEASGDDEAFVVVEDEGVDDPSVDREQIVRNDGDPFTVTAGIASTYSYDNVTGEATLTIPEAGVEIDEAITLDSGERTSAAFGVDPAEYDFEDGAVYEYDVQAENSSLNETGSFYIGQPGSHFALTDGNASVDETVTISANVHNTGIEDDEQPLDFDLEFLGDLPDELEEDPYEDVEIDASEVERSFGENGTVDLEFNQSALIDGEYEATIATEDDEITTAFTVTAGVDPGRVGLGNIDNATAEISVLSSQVSGLSRSILEPDDHQLGSMTLEVLTERGGETYTEHVFTNPEGGNNINTYPAWQNKGMHVYNTTVDIDEEATLTLASRSYGLPGDTAGCDLREEVRRSNSFGTGFHQWCEEFDATSEDYLVEPVDATADEQEQNLRVRTADDNVLPALQPGNEEQESVDEILADVSDPAIDRDSLWADGELDLEDNEFIFLFETTTECGMADSDCTEDDDDIDALWNSALENTGSGDPNFNDLIVYVRVDRADVNPGTPSITIMPGGGDSTDIDRGSGGDAGTPGDVDPGLEGNASESTTPEFDHGTGSDADAPATADPSLEGSATGSGAPEIGPGSSSQDDGDDLSGSVDTGIDLDSDYIVVG</sequence>
<comment type="caution">
    <text evidence="2">The sequence shown here is derived from an EMBL/GenBank/DDBJ whole genome shotgun (WGS) entry which is preliminary data.</text>
</comment>
<feature type="region of interest" description="Disordered" evidence="1">
    <location>
        <begin position="1"/>
        <end position="27"/>
    </location>
</feature>
<protein>
    <submittedName>
        <fullName evidence="2">Flagellin domain protein</fullName>
    </submittedName>
</protein>
<organism evidence="2 3">
    <name type="scientific">Natronolimnohabitans innermongolicus JCM 12255</name>
    <dbReference type="NCBI Taxonomy" id="1227499"/>
    <lineage>
        <taxon>Archaea</taxon>
        <taxon>Methanobacteriati</taxon>
        <taxon>Methanobacteriota</taxon>
        <taxon>Stenosarchaea group</taxon>
        <taxon>Halobacteria</taxon>
        <taxon>Halobacteriales</taxon>
        <taxon>Natrialbaceae</taxon>
        <taxon>Natronolimnohabitans</taxon>
    </lineage>
</organism>
<keyword evidence="2" id="KW-0282">Flagellum</keyword>
<feature type="compositionally biased region" description="Low complexity" evidence="1">
    <location>
        <begin position="1229"/>
        <end position="1248"/>
    </location>
</feature>
<dbReference type="eggNOG" id="arCOG07560">
    <property type="taxonomic scope" value="Archaea"/>
</dbReference>
<keyword evidence="3" id="KW-1185">Reference proteome</keyword>
<keyword evidence="2" id="KW-0969">Cilium</keyword>
<dbReference type="AlphaFoldDB" id="L9X760"/>
<dbReference type="EMBL" id="AOHZ01000041">
    <property type="protein sequence ID" value="ELY57530.1"/>
    <property type="molecule type" value="Genomic_DNA"/>
</dbReference>
<feature type="region of interest" description="Disordered" evidence="1">
    <location>
        <begin position="1149"/>
        <end position="1259"/>
    </location>
</feature>
<proteinExistence type="predicted"/>
<evidence type="ECO:0000313" key="3">
    <source>
        <dbReference type="Proteomes" id="UP000011602"/>
    </source>
</evidence>
<evidence type="ECO:0000313" key="2">
    <source>
        <dbReference type="EMBL" id="ELY57530.1"/>
    </source>
</evidence>
<dbReference type="InterPro" id="IPR055713">
    <property type="entry name" value="DUF7289"/>
</dbReference>
<reference evidence="2 3" key="1">
    <citation type="journal article" date="2014" name="PLoS Genet.">
        <title>Phylogenetically driven sequencing of extremely halophilic archaea reveals strategies for static and dynamic osmo-response.</title>
        <authorList>
            <person name="Becker E.A."/>
            <person name="Seitzer P.M."/>
            <person name="Tritt A."/>
            <person name="Larsen D."/>
            <person name="Krusor M."/>
            <person name="Yao A.I."/>
            <person name="Wu D."/>
            <person name="Madern D."/>
            <person name="Eisen J.A."/>
            <person name="Darling A.E."/>
            <person name="Facciotti M.T."/>
        </authorList>
    </citation>
    <scope>NUCLEOTIDE SEQUENCE [LARGE SCALE GENOMIC DNA]</scope>
    <source>
        <strain evidence="2 3">JCM 12255</strain>
    </source>
</reference>
<name>L9X760_9EURY</name>
<gene>
    <name evidence="2" type="ORF">C493_08591</name>
</gene>
<dbReference type="Proteomes" id="UP000011602">
    <property type="component" value="Unassembled WGS sequence"/>
</dbReference>
<dbReference type="PATRIC" id="fig|1227499.3.peg.1737"/>
<dbReference type="Pfam" id="PF23960">
    <property type="entry name" value="DUF7289"/>
    <property type="match status" value="1"/>
</dbReference>